<reference evidence="1 2" key="1">
    <citation type="journal article" date="2024" name="G3 (Bethesda)">
        <title>Genome assembly of Hibiscus sabdariffa L. provides insights into metabolisms of medicinal natural products.</title>
        <authorList>
            <person name="Kim T."/>
        </authorList>
    </citation>
    <scope>NUCLEOTIDE SEQUENCE [LARGE SCALE GENOMIC DNA]</scope>
    <source>
        <strain evidence="1">TK-2024</strain>
        <tissue evidence="1">Old leaves</tissue>
    </source>
</reference>
<dbReference type="EMBL" id="JBBPBM010000002">
    <property type="protein sequence ID" value="KAK8596201.1"/>
    <property type="molecule type" value="Genomic_DNA"/>
</dbReference>
<evidence type="ECO:0000313" key="1">
    <source>
        <dbReference type="EMBL" id="KAK8596201.1"/>
    </source>
</evidence>
<gene>
    <name evidence="1" type="ORF">V6N12_064700</name>
</gene>
<evidence type="ECO:0000313" key="2">
    <source>
        <dbReference type="Proteomes" id="UP001472677"/>
    </source>
</evidence>
<keyword evidence="2" id="KW-1185">Reference proteome</keyword>
<organism evidence="1 2">
    <name type="scientific">Hibiscus sabdariffa</name>
    <name type="common">roselle</name>
    <dbReference type="NCBI Taxonomy" id="183260"/>
    <lineage>
        <taxon>Eukaryota</taxon>
        <taxon>Viridiplantae</taxon>
        <taxon>Streptophyta</taxon>
        <taxon>Embryophyta</taxon>
        <taxon>Tracheophyta</taxon>
        <taxon>Spermatophyta</taxon>
        <taxon>Magnoliopsida</taxon>
        <taxon>eudicotyledons</taxon>
        <taxon>Gunneridae</taxon>
        <taxon>Pentapetalae</taxon>
        <taxon>rosids</taxon>
        <taxon>malvids</taxon>
        <taxon>Malvales</taxon>
        <taxon>Malvaceae</taxon>
        <taxon>Malvoideae</taxon>
        <taxon>Hibiscus</taxon>
    </lineage>
</organism>
<dbReference type="Proteomes" id="UP001472677">
    <property type="component" value="Unassembled WGS sequence"/>
</dbReference>
<sequence>MNSDALFTTGISKYPYLVADFSAVEGEDERVGFGGEEVEALDQEWVLLKVEEAKWVAKKAELVQQQIMEIVPWGKLAAGFCLATAFHV</sequence>
<protein>
    <submittedName>
        <fullName evidence="1">Uncharacterized protein</fullName>
    </submittedName>
</protein>
<name>A0ABR2G6J7_9ROSI</name>
<accession>A0ABR2G6J7</accession>
<comment type="caution">
    <text evidence="1">The sequence shown here is derived from an EMBL/GenBank/DDBJ whole genome shotgun (WGS) entry which is preliminary data.</text>
</comment>
<proteinExistence type="predicted"/>